<feature type="domain" description="Peptidase C51" evidence="2">
    <location>
        <begin position="78"/>
        <end position="161"/>
    </location>
</feature>
<comment type="caution">
    <text evidence="3">The sequence shown here is derived from an EMBL/GenBank/DDBJ whole genome shotgun (WGS) entry which is preliminary data.</text>
</comment>
<evidence type="ECO:0000256" key="1">
    <source>
        <dbReference type="SAM" id="SignalP"/>
    </source>
</evidence>
<dbReference type="EMBL" id="JAERQJ010000008">
    <property type="protein sequence ID" value="MBL0685296.1"/>
    <property type="molecule type" value="Genomic_DNA"/>
</dbReference>
<dbReference type="InterPro" id="IPR007921">
    <property type="entry name" value="CHAP_dom"/>
</dbReference>
<dbReference type="AlphaFoldDB" id="A0A936ZZM3"/>
<keyword evidence="4" id="KW-1185">Reference proteome</keyword>
<gene>
    <name evidence="3" type="ORF">JJQ60_17315</name>
</gene>
<dbReference type="Proteomes" id="UP000651057">
    <property type="component" value="Unassembled WGS sequence"/>
</dbReference>
<reference evidence="3" key="1">
    <citation type="submission" date="2021-01" db="EMBL/GenBank/DDBJ databases">
        <authorList>
            <person name="Zhong Y.L."/>
        </authorList>
    </citation>
    <scope>NUCLEOTIDE SEQUENCE</scope>
    <source>
        <strain evidence="3">KCTC 23302</strain>
    </source>
</reference>
<protein>
    <submittedName>
        <fullName evidence="3">CHAP domain-containing protein</fullName>
    </submittedName>
</protein>
<feature type="signal peptide" evidence="1">
    <location>
        <begin position="1"/>
        <end position="22"/>
    </location>
</feature>
<evidence type="ECO:0000259" key="2">
    <source>
        <dbReference type="Pfam" id="PF05257"/>
    </source>
</evidence>
<dbReference type="RefSeq" id="WP_201923272.1">
    <property type="nucleotide sequence ID" value="NZ_BAABAX010000002.1"/>
</dbReference>
<sequence length="198" mass="22120">MAKTKTIHLYILCVFICSSLFSQDTVDSLISNKETLEEMELRKCVKELYDSQVGVRETGGDNQGAHVAMYLASVGLDPGYAWCAAFVSWCYQNAGVNAPVSGWVPSYALMSNRIYERGKFLKKKPQTGDVFMIWYPNLNRPAHIGFVDQWGATWITTVEGNTNTNGSREGDGVYRKRRLKKQVWAVSNFVGSVGPTTN</sequence>
<evidence type="ECO:0000313" key="3">
    <source>
        <dbReference type="EMBL" id="MBL0685296.1"/>
    </source>
</evidence>
<proteinExistence type="predicted"/>
<accession>A0A936ZZM3</accession>
<evidence type="ECO:0000313" key="4">
    <source>
        <dbReference type="Proteomes" id="UP000651057"/>
    </source>
</evidence>
<keyword evidence="1" id="KW-0732">Signal</keyword>
<dbReference type="Pfam" id="PF05257">
    <property type="entry name" value="CHAP"/>
    <property type="match status" value="1"/>
</dbReference>
<organism evidence="3 4">
    <name type="scientific">Aquimarina mytili</name>
    <dbReference type="NCBI Taxonomy" id="874423"/>
    <lineage>
        <taxon>Bacteria</taxon>
        <taxon>Pseudomonadati</taxon>
        <taxon>Bacteroidota</taxon>
        <taxon>Flavobacteriia</taxon>
        <taxon>Flavobacteriales</taxon>
        <taxon>Flavobacteriaceae</taxon>
        <taxon>Aquimarina</taxon>
    </lineage>
</organism>
<feature type="chain" id="PRO_5037612970" evidence="1">
    <location>
        <begin position="23"/>
        <end position="198"/>
    </location>
</feature>
<name>A0A936ZZM3_9FLAO</name>